<dbReference type="InterPro" id="IPR055414">
    <property type="entry name" value="LRR_R13L4/SHOC2-like"/>
</dbReference>
<evidence type="ECO:0000313" key="34">
    <source>
        <dbReference type="Proteomes" id="UP000006591"/>
    </source>
</evidence>
<keyword evidence="17" id="KW-0418">Kinase</keyword>
<evidence type="ECO:0000256" key="18">
    <source>
        <dbReference type="ARBA" id="ARBA00022824"/>
    </source>
</evidence>
<dbReference type="PANTHER" id="PTHR27000">
    <property type="entry name" value="LEUCINE-RICH REPEAT RECEPTOR-LIKE PROTEIN KINASE FAMILY PROTEIN-RELATED"/>
    <property type="match status" value="1"/>
</dbReference>
<evidence type="ECO:0000256" key="11">
    <source>
        <dbReference type="ARBA" id="ARBA00022614"/>
    </source>
</evidence>
<keyword evidence="34" id="KW-1185">Reference proteome</keyword>
<evidence type="ECO:0000256" key="26">
    <source>
        <dbReference type="ARBA" id="ARBA00054320"/>
    </source>
</evidence>
<feature type="transmembrane region" description="Helical" evidence="30">
    <location>
        <begin position="777"/>
        <end position="799"/>
    </location>
</feature>
<evidence type="ECO:0000256" key="14">
    <source>
        <dbReference type="ARBA" id="ARBA00022729"/>
    </source>
</evidence>
<dbReference type="SMART" id="SM00365">
    <property type="entry name" value="LRR_SD22"/>
    <property type="match status" value="5"/>
</dbReference>
<evidence type="ECO:0000256" key="6">
    <source>
        <dbReference type="ARBA" id="ARBA00008684"/>
    </source>
</evidence>
<sequence length="1157" mass="126257">MAAMAMLHTHELLLLAIVFLSCFFSHVSPALLSSSTIDRLALMSFRSLIRSDPTQALASWGNQSVPMCQWYRVACGLRGRRRGRVVALDLANLNLLGMISPALGNLTYMRRLYLPRNSFHGELPPELGNLRDLKTLHLEYNSIGGEIPPSLSNCGQLVQIALSNNKLHGGIPSELSSLHNLEVLDLSENRLTGSIPSDIGNLVNLRVLGMHLNNLTREIPPEIGKLINLGGLNLFSNQLSGSIPVSLGNFSALTFLALSFNKLTGSIPPLQGLSSLKTLGLGPNNLKGSIPTWLGNLSSLQVIELQESNLEGNIPESLGNLKWLTDLFLLHNNLRGPVPNTIGNLHSLETLSVEYNELEGPLPPSIFNLSSLQTLGIQFNRLNGSFPVDIGNTLPNLQSFLADENQFHGIIPPSLCNASMMQMIQAQNNILSGTIPQCLGIHQKSLYSVAFAQNQLETRNDYDWGFMSSLTNCSNLRLLDLGDNKLRGELPNTVGNLSTRLEYFITGHNSITGKIPEGIGNLVGLKFIEMNNNLHEGTIPAALGKLKNLNKLYLTNNKLSGSIPSSIGNLRLLIVLALGGNALSGEIPPSLSNCPLEQLELSYNNLTGLIPKELFSISTLSASVNLEHNFLTGPLPSEVGNLTNLALLDLSKNRISGEIPSSIGECQSLQYLNTSGNLLQGKIPPSLDQLKGLLVLDLSHNNLSGSIPKFLGTMTGLASLNLSFNNFEGDVPKDGIFSNATPALIEGNIGLCNGIPQLKLPPCSHQTTKRKKKTWKVAMTISICSTVLFMAVVATSFVLHKRAKKTNANRQTSLIKEQHMRVSYTELAEATNGFASENLIGAGSFGSVYKGSMRINDQQVAVAVKVFNLKQRGSSKSFAAECETLRCVRHRNLVKVLTVCSSIDFQGRDFKATVYKFLPNRNLDQWLHQNIMENGEHKALDLITRLEIAIDVASSLEYLHQYKPSPIIHCDLKPSNVLLDDEMVARVGDFGLARFLHQDPEQSSGWASMRGTIGYAAPEYGLGNEVSIYGDVYSYGILLLEMFSGKRPTDSKFGESLGLHKYVNMALPDRVASVIDLSLLEETEDGEARTSISNQTREMRIACITSILHVGVSCSVETPTDRVPIGDALKELQRIRDKFHRELQGAGATIHQGIQIC</sequence>
<keyword evidence="14 31" id="KW-0732">Signal</keyword>
<comment type="similarity">
    <text evidence="6">Belongs to the protein kinase superfamily. Ser/Thr protein kinase family.</text>
</comment>
<dbReference type="InterPro" id="IPR008271">
    <property type="entry name" value="Ser/Thr_kinase_AS"/>
</dbReference>
<comment type="catalytic activity">
    <reaction evidence="25">
        <text>L-seryl-[protein] + ATP = O-phospho-L-seryl-[protein] + ADP + H(+)</text>
        <dbReference type="Rhea" id="RHEA:17989"/>
        <dbReference type="Rhea" id="RHEA-COMP:9863"/>
        <dbReference type="Rhea" id="RHEA-COMP:11604"/>
        <dbReference type="ChEBI" id="CHEBI:15378"/>
        <dbReference type="ChEBI" id="CHEBI:29999"/>
        <dbReference type="ChEBI" id="CHEBI:30616"/>
        <dbReference type="ChEBI" id="CHEBI:83421"/>
        <dbReference type="ChEBI" id="CHEBI:456216"/>
        <dbReference type="EC" id="2.7.11.1"/>
    </reaction>
</comment>
<comment type="cofactor">
    <cofactor evidence="2">
        <name>Mg(2+)</name>
        <dbReference type="ChEBI" id="CHEBI:18420"/>
    </cofactor>
</comment>
<comment type="cofactor">
    <cofactor evidence="1">
        <name>Mn(2+)</name>
        <dbReference type="ChEBI" id="CHEBI:29035"/>
    </cofactor>
</comment>
<evidence type="ECO:0000256" key="8">
    <source>
        <dbReference type="ARBA" id="ARBA00022475"/>
    </source>
</evidence>
<feature type="domain" description="Protein kinase" evidence="32">
    <location>
        <begin position="834"/>
        <end position="1143"/>
    </location>
</feature>
<dbReference type="SMART" id="SM00369">
    <property type="entry name" value="LRR_TYP"/>
    <property type="match status" value="10"/>
</dbReference>
<dbReference type="SUPFAM" id="SSF52058">
    <property type="entry name" value="L domain-like"/>
    <property type="match status" value="2"/>
</dbReference>
<reference evidence="33" key="2">
    <citation type="submission" date="2018-04" db="EMBL/GenBank/DDBJ databases">
        <title>OnivRS2 (Oryza nivara Reference Sequence Version 2).</title>
        <authorList>
            <person name="Zhang J."/>
            <person name="Kudrna D."/>
            <person name="Lee S."/>
            <person name="Talag J."/>
            <person name="Rajasekar S."/>
            <person name="Welchert J."/>
            <person name="Hsing Y.-I."/>
            <person name="Wing R.A."/>
        </authorList>
    </citation>
    <scope>NUCLEOTIDE SEQUENCE [LARGE SCALE GENOMIC DNA]</scope>
    <source>
        <strain evidence="33">SL10</strain>
    </source>
</reference>
<dbReference type="Pfam" id="PF08263">
    <property type="entry name" value="LRRNT_2"/>
    <property type="match status" value="1"/>
</dbReference>
<keyword evidence="19 29" id="KW-0067">ATP-binding</keyword>
<keyword evidence="18" id="KW-0256">Endoplasmic reticulum</keyword>
<evidence type="ECO:0000313" key="33">
    <source>
        <dbReference type="EnsemblPlants" id="ONIVA02G09930.1"/>
    </source>
</evidence>
<dbReference type="GO" id="GO:0005789">
    <property type="term" value="C:endoplasmic reticulum membrane"/>
    <property type="evidence" value="ECO:0007669"/>
    <property type="project" value="UniProtKB-SubCell"/>
</dbReference>
<dbReference type="FunFam" id="3.80.10.10:FF:000095">
    <property type="entry name" value="LRR receptor-like serine/threonine-protein kinase GSO1"/>
    <property type="match status" value="2"/>
</dbReference>
<dbReference type="Gramene" id="ONIVA02G09930.1">
    <property type="protein sequence ID" value="ONIVA02G09930.1"/>
    <property type="gene ID" value="ONIVA02G09930"/>
</dbReference>
<feature type="chain" id="PRO_5002359851" description="Receptor kinase-like protein Xa21" evidence="31">
    <location>
        <begin position="30"/>
        <end position="1157"/>
    </location>
</feature>
<keyword evidence="13 30" id="KW-0812">Transmembrane</keyword>
<evidence type="ECO:0000256" key="28">
    <source>
        <dbReference type="ARBA" id="ARBA00072040"/>
    </source>
</evidence>
<evidence type="ECO:0000256" key="7">
    <source>
        <dbReference type="ARBA" id="ARBA00012513"/>
    </source>
</evidence>
<keyword evidence="9" id="KW-0723">Serine/threonine-protein kinase</keyword>
<evidence type="ECO:0000256" key="27">
    <source>
        <dbReference type="ARBA" id="ARBA00056628"/>
    </source>
</evidence>
<evidence type="ECO:0000256" key="25">
    <source>
        <dbReference type="ARBA" id="ARBA00048679"/>
    </source>
</evidence>
<dbReference type="PROSITE" id="PS50011">
    <property type="entry name" value="PROTEIN_KINASE_DOM"/>
    <property type="match status" value="1"/>
</dbReference>
<evidence type="ECO:0000256" key="22">
    <source>
        <dbReference type="ARBA" id="ARBA00023170"/>
    </source>
</evidence>
<dbReference type="PROSITE" id="PS00107">
    <property type="entry name" value="PROTEIN_KINASE_ATP"/>
    <property type="match status" value="1"/>
</dbReference>
<dbReference type="Pfam" id="PF23598">
    <property type="entry name" value="LRR_14"/>
    <property type="match status" value="1"/>
</dbReference>
<evidence type="ECO:0000256" key="5">
    <source>
        <dbReference type="ARBA" id="ARBA00004479"/>
    </source>
</evidence>
<keyword evidence="21 30" id="KW-0472">Membrane</keyword>
<reference evidence="33" key="1">
    <citation type="submission" date="2015-04" db="UniProtKB">
        <authorList>
            <consortium name="EnsemblPlants"/>
        </authorList>
    </citation>
    <scope>IDENTIFICATION</scope>
    <source>
        <strain evidence="33">SL10</strain>
    </source>
</reference>
<dbReference type="EC" id="2.7.11.1" evidence="7"/>
<comment type="catalytic activity">
    <reaction evidence="24">
        <text>L-threonyl-[protein] + ATP = O-phospho-L-threonyl-[protein] + ADP + H(+)</text>
        <dbReference type="Rhea" id="RHEA:46608"/>
        <dbReference type="Rhea" id="RHEA-COMP:11060"/>
        <dbReference type="Rhea" id="RHEA-COMP:11605"/>
        <dbReference type="ChEBI" id="CHEBI:15378"/>
        <dbReference type="ChEBI" id="CHEBI:30013"/>
        <dbReference type="ChEBI" id="CHEBI:30616"/>
        <dbReference type="ChEBI" id="CHEBI:61977"/>
        <dbReference type="ChEBI" id="CHEBI:456216"/>
        <dbReference type="EC" id="2.7.11.1"/>
    </reaction>
</comment>
<keyword evidence="8" id="KW-1003">Cell membrane</keyword>
<keyword evidence="23" id="KW-0325">Glycoprotein</keyword>
<evidence type="ECO:0000256" key="20">
    <source>
        <dbReference type="ARBA" id="ARBA00022989"/>
    </source>
</evidence>
<dbReference type="GO" id="GO:0004674">
    <property type="term" value="F:protein serine/threonine kinase activity"/>
    <property type="evidence" value="ECO:0007669"/>
    <property type="project" value="UniProtKB-KW"/>
</dbReference>
<feature type="signal peptide" evidence="31">
    <location>
        <begin position="1"/>
        <end position="29"/>
    </location>
</feature>
<dbReference type="Pfam" id="PF07714">
    <property type="entry name" value="PK_Tyr_Ser-Thr"/>
    <property type="match status" value="1"/>
</dbReference>
<dbReference type="InterPro" id="IPR003591">
    <property type="entry name" value="Leu-rich_rpt_typical-subtyp"/>
</dbReference>
<dbReference type="EnsemblPlants" id="ONIVA02G09930.1">
    <property type="protein sequence ID" value="ONIVA02G09930.1"/>
    <property type="gene ID" value="ONIVA02G09930"/>
</dbReference>
<evidence type="ECO:0000256" key="31">
    <source>
        <dbReference type="SAM" id="SignalP"/>
    </source>
</evidence>
<dbReference type="GO" id="GO:0005886">
    <property type="term" value="C:plasma membrane"/>
    <property type="evidence" value="ECO:0007669"/>
    <property type="project" value="UniProtKB-SubCell"/>
</dbReference>
<dbReference type="GO" id="GO:0005524">
    <property type="term" value="F:ATP binding"/>
    <property type="evidence" value="ECO:0007669"/>
    <property type="project" value="UniProtKB-UniRule"/>
</dbReference>
<dbReference type="InterPro" id="IPR000719">
    <property type="entry name" value="Prot_kinase_dom"/>
</dbReference>
<keyword evidence="20 30" id="KW-1133">Transmembrane helix</keyword>
<evidence type="ECO:0000256" key="13">
    <source>
        <dbReference type="ARBA" id="ARBA00022692"/>
    </source>
</evidence>
<comment type="function">
    <text evidence="27">The processed protein kinase Xa21 chain released by protein cleavage after X.oryzae pv. oryzae protein Ax21 detection translocates into the nucleus where it can bind and regulate WRKY62, a transcription factor. Confers resistance to the bacterial pathogen X.oryzae pv. oryzae (Xoo).</text>
</comment>
<dbReference type="Gene3D" id="3.30.200.20">
    <property type="entry name" value="Phosphorylase Kinase, domain 1"/>
    <property type="match status" value="1"/>
</dbReference>
<dbReference type="STRING" id="4536.A0A0E0G3M9"/>
<evidence type="ECO:0000256" key="15">
    <source>
        <dbReference type="ARBA" id="ARBA00022737"/>
    </source>
</evidence>
<dbReference type="Proteomes" id="UP000006591">
    <property type="component" value="Chromosome 2"/>
</dbReference>
<evidence type="ECO:0000256" key="4">
    <source>
        <dbReference type="ARBA" id="ARBA00004389"/>
    </source>
</evidence>
<protein>
    <recommendedName>
        <fullName evidence="28">Receptor kinase-like protein Xa21</fullName>
        <ecNumber evidence="7">2.7.11.1</ecNumber>
    </recommendedName>
</protein>
<dbReference type="PROSITE" id="PS51450">
    <property type="entry name" value="LRR"/>
    <property type="match status" value="2"/>
</dbReference>
<evidence type="ECO:0000256" key="19">
    <source>
        <dbReference type="ARBA" id="ARBA00022840"/>
    </source>
</evidence>
<evidence type="ECO:0000256" key="29">
    <source>
        <dbReference type="PROSITE-ProRule" id="PRU10141"/>
    </source>
</evidence>
<evidence type="ECO:0000256" key="30">
    <source>
        <dbReference type="SAM" id="Phobius"/>
    </source>
</evidence>
<dbReference type="OMA" id="ADMKISC"/>
<evidence type="ECO:0000256" key="12">
    <source>
        <dbReference type="ARBA" id="ARBA00022679"/>
    </source>
</evidence>
<evidence type="ECO:0000256" key="17">
    <source>
        <dbReference type="ARBA" id="ARBA00022777"/>
    </source>
</evidence>
<dbReference type="InterPro" id="IPR001245">
    <property type="entry name" value="Ser-Thr/Tyr_kinase_cat_dom"/>
</dbReference>
<organism evidence="33">
    <name type="scientific">Oryza nivara</name>
    <name type="common">Indian wild rice</name>
    <name type="synonym">Oryza sativa f. spontanea</name>
    <dbReference type="NCBI Taxonomy" id="4536"/>
    <lineage>
        <taxon>Eukaryota</taxon>
        <taxon>Viridiplantae</taxon>
        <taxon>Streptophyta</taxon>
        <taxon>Embryophyta</taxon>
        <taxon>Tracheophyta</taxon>
        <taxon>Spermatophyta</taxon>
        <taxon>Magnoliopsida</taxon>
        <taxon>Liliopsida</taxon>
        <taxon>Poales</taxon>
        <taxon>Poaceae</taxon>
        <taxon>BOP clade</taxon>
        <taxon>Oryzoideae</taxon>
        <taxon>Oryzeae</taxon>
        <taxon>Oryzinae</taxon>
        <taxon>Oryza</taxon>
    </lineage>
</organism>
<comment type="function">
    <text evidence="26">Receptor kinase that detects X.oryzae pv. oryzae protein Ax21 to promote innate immunity. Following X.oryzae pv. oryzae protein Ax21 detection, undergoes cleavage, releasing the processed protein kinase Xa21 chain.</text>
</comment>
<dbReference type="PRINTS" id="PR00019">
    <property type="entry name" value="LEURICHRPT"/>
</dbReference>
<dbReference type="InterPro" id="IPR013210">
    <property type="entry name" value="LRR_N_plant-typ"/>
</dbReference>
<evidence type="ECO:0000256" key="23">
    <source>
        <dbReference type="ARBA" id="ARBA00023180"/>
    </source>
</evidence>
<dbReference type="FunFam" id="3.30.200.20:FF:000432">
    <property type="entry name" value="LRR receptor-like serine/threonine-protein kinase EFR"/>
    <property type="match status" value="1"/>
</dbReference>
<dbReference type="FunFam" id="3.80.10.10:FF:000288">
    <property type="entry name" value="LRR receptor-like serine/threonine-protein kinase EFR"/>
    <property type="match status" value="1"/>
</dbReference>
<dbReference type="InterPro" id="IPR032675">
    <property type="entry name" value="LRR_dom_sf"/>
</dbReference>
<dbReference type="Pfam" id="PF00560">
    <property type="entry name" value="LRR_1"/>
    <property type="match status" value="8"/>
</dbReference>
<dbReference type="eggNOG" id="ENOG502QPYS">
    <property type="taxonomic scope" value="Eukaryota"/>
</dbReference>
<feature type="binding site" evidence="29">
    <location>
        <position position="865"/>
    </location>
    <ligand>
        <name>ATP</name>
        <dbReference type="ChEBI" id="CHEBI:30616"/>
    </ligand>
</feature>
<dbReference type="PROSITE" id="PS00108">
    <property type="entry name" value="PROTEIN_KINASE_ST"/>
    <property type="match status" value="1"/>
</dbReference>
<evidence type="ECO:0000256" key="9">
    <source>
        <dbReference type="ARBA" id="ARBA00022527"/>
    </source>
</evidence>
<dbReference type="SMART" id="SM00220">
    <property type="entry name" value="S_TKc"/>
    <property type="match status" value="1"/>
</dbReference>
<dbReference type="InterPro" id="IPR011009">
    <property type="entry name" value="Kinase-like_dom_sf"/>
</dbReference>
<dbReference type="Gene3D" id="3.80.10.10">
    <property type="entry name" value="Ribonuclease Inhibitor"/>
    <property type="match status" value="5"/>
</dbReference>
<dbReference type="InterPro" id="IPR001611">
    <property type="entry name" value="Leu-rich_rpt"/>
</dbReference>
<keyword evidence="10" id="KW-0597">Phosphoprotein</keyword>
<evidence type="ECO:0000256" key="3">
    <source>
        <dbReference type="ARBA" id="ARBA00004162"/>
    </source>
</evidence>
<dbReference type="Gene3D" id="1.10.510.10">
    <property type="entry name" value="Transferase(Phosphotransferase) domain 1"/>
    <property type="match status" value="1"/>
</dbReference>
<dbReference type="PANTHER" id="PTHR27000:SF777">
    <property type="entry name" value="PROTEIN KINASE DOMAIN-CONTAINING PROTEIN"/>
    <property type="match status" value="1"/>
</dbReference>
<evidence type="ECO:0000256" key="16">
    <source>
        <dbReference type="ARBA" id="ARBA00022741"/>
    </source>
</evidence>
<proteinExistence type="inferred from homology"/>
<dbReference type="AlphaFoldDB" id="A0A0E0G3M9"/>
<comment type="subcellular location">
    <subcellularLocation>
        <location evidence="3">Cell membrane</location>
        <topology evidence="3">Single-pass membrane protein</topology>
    </subcellularLocation>
    <subcellularLocation>
        <location evidence="4">Endoplasmic reticulum membrane</location>
        <topology evidence="4">Single-pass membrane protein</topology>
    </subcellularLocation>
    <subcellularLocation>
        <location evidence="5">Membrane</location>
        <topology evidence="5">Single-pass type I membrane protein</topology>
    </subcellularLocation>
</comment>
<dbReference type="SUPFAM" id="SSF56112">
    <property type="entry name" value="Protein kinase-like (PK-like)"/>
    <property type="match status" value="1"/>
</dbReference>
<dbReference type="InterPro" id="IPR017441">
    <property type="entry name" value="Protein_kinase_ATP_BS"/>
</dbReference>
<evidence type="ECO:0000256" key="21">
    <source>
        <dbReference type="ARBA" id="ARBA00023136"/>
    </source>
</evidence>
<evidence type="ECO:0000256" key="10">
    <source>
        <dbReference type="ARBA" id="ARBA00022553"/>
    </source>
</evidence>
<keyword evidence="12" id="KW-0808">Transferase</keyword>
<evidence type="ECO:0000256" key="24">
    <source>
        <dbReference type="ARBA" id="ARBA00047899"/>
    </source>
</evidence>
<keyword evidence="15" id="KW-0677">Repeat</keyword>
<keyword evidence="11" id="KW-0433">Leucine-rich repeat</keyword>
<evidence type="ECO:0000256" key="2">
    <source>
        <dbReference type="ARBA" id="ARBA00001946"/>
    </source>
</evidence>
<dbReference type="HOGENOM" id="CLU_000288_22_0_1"/>
<evidence type="ECO:0000256" key="1">
    <source>
        <dbReference type="ARBA" id="ARBA00001936"/>
    </source>
</evidence>
<evidence type="ECO:0000259" key="32">
    <source>
        <dbReference type="PROSITE" id="PS50011"/>
    </source>
</evidence>
<keyword evidence="22" id="KW-0675">Receptor</keyword>
<keyword evidence="16 29" id="KW-0547">Nucleotide-binding</keyword>
<dbReference type="FunFam" id="1.10.510.10:FF:000358">
    <property type="entry name" value="Putative leucine-rich repeat receptor-like serine/threonine-protein kinase"/>
    <property type="match status" value="1"/>
</dbReference>
<name>A0A0E0G3M9_ORYNI</name>
<accession>A0A0E0G3M9</accession>